<dbReference type="Pfam" id="PF01208">
    <property type="entry name" value="URO-D"/>
    <property type="match status" value="1"/>
</dbReference>
<protein>
    <submittedName>
        <fullName evidence="2">Uroporphyrinogen decarboxylase</fullName>
    </submittedName>
</protein>
<dbReference type="InterPro" id="IPR000257">
    <property type="entry name" value="Uroporphyrinogen_deCOase"/>
</dbReference>
<dbReference type="InterPro" id="IPR038071">
    <property type="entry name" value="UROD/MetE-like_sf"/>
</dbReference>
<dbReference type="Proteomes" id="UP000291269">
    <property type="component" value="Unassembled WGS sequence"/>
</dbReference>
<dbReference type="InterPro" id="IPR052024">
    <property type="entry name" value="Methanogen_methyltrans"/>
</dbReference>
<sequence>MKINCSLFELAFCRFLIYNRKNEAYGDNFTIAPVLKRSNMTARERCLQVFEGKTVDRLPNFNIIMGFSAAYCGKTYRQYVSDHRVLCECDLRCAEDFRLDILSAISDPMREAESFGAEVLLPEDGVPYSPAPLIADLSQIRRLKAAAPENSPRTLDRLKSVEYFKTIGKDYCIGGWVEGAFAECCDLRGIDRFLMDIALEEPDFIHEFLEKTCEQAIRFALLQIQAGADIIGIGDAAASLISPAMFEEFAFPYQKRIVEAVHRAGARTKLHICGNTSAVLPQMIETGSDILDLDWMVDIGSAKRLLQDKTTILCGNYDPVAVLLQGSPEKIARKVNECADAVGSYYLSSAGCEVPRDTPAENLLAVADALAARTPNA</sequence>
<dbReference type="SUPFAM" id="SSF51726">
    <property type="entry name" value="UROD/MetE-like"/>
    <property type="match status" value="1"/>
</dbReference>
<dbReference type="Gene3D" id="3.20.20.210">
    <property type="match status" value="1"/>
</dbReference>
<comment type="caution">
    <text evidence="2">The sequence shown here is derived from an EMBL/GenBank/DDBJ whole genome shotgun (WGS) entry which is preliminary data.</text>
</comment>
<feature type="domain" description="Uroporphyrinogen decarboxylase (URO-D)" evidence="1">
    <location>
        <begin position="41"/>
        <end position="370"/>
    </location>
</feature>
<dbReference type="PANTHER" id="PTHR47099:SF1">
    <property type="entry name" value="METHYLCOBAMIDE:COM METHYLTRANSFERASE MTBA"/>
    <property type="match status" value="1"/>
</dbReference>
<evidence type="ECO:0000259" key="1">
    <source>
        <dbReference type="Pfam" id="PF01208"/>
    </source>
</evidence>
<name>A0A4Q2KB22_9FIRM</name>
<accession>A0A4Q2KB22</accession>
<evidence type="ECO:0000313" key="2">
    <source>
        <dbReference type="EMBL" id="RXZ61828.1"/>
    </source>
</evidence>
<dbReference type="OrthoDB" id="9780425at2"/>
<dbReference type="EMBL" id="SDOZ01000002">
    <property type="protein sequence ID" value="RXZ61828.1"/>
    <property type="molecule type" value="Genomic_DNA"/>
</dbReference>
<dbReference type="GO" id="GO:0004853">
    <property type="term" value="F:uroporphyrinogen decarboxylase activity"/>
    <property type="evidence" value="ECO:0007669"/>
    <property type="project" value="InterPro"/>
</dbReference>
<dbReference type="GO" id="GO:0006779">
    <property type="term" value="P:porphyrin-containing compound biosynthetic process"/>
    <property type="evidence" value="ECO:0007669"/>
    <property type="project" value="InterPro"/>
</dbReference>
<evidence type="ECO:0000313" key="3">
    <source>
        <dbReference type="Proteomes" id="UP000291269"/>
    </source>
</evidence>
<reference evidence="2 3" key="1">
    <citation type="journal article" date="2019" name="Gut">
        <title>Antibiotics-induced monodominance of a novel gut bacterial order.</title>
        <authorList>
            <person name="Hildebrand F."/>
            <person name="Moitinho-Silva L."/>
            <person name="Blasche S."/>
            <person name="Jahn M.T."/>
            <person name="Gossmann T.I."/>
            <person name="Heuerta-Cepas J."/>
            <person name="Hercog R."/>
            <person name="Luetge M."/>
            <person name="Bahram M."/>
            <person name="Pryszlak A."/>
            <person name="Alves R.J."/>
            <person name="Waszak S.M."/>
            <person name="Zhu A."/>
            <person name="Ye L."/>
            <person name="Costea P.I."/>
            <person name="Aalvink S."/>
            <person name="Belzer C."/>
            <person name="Forslund S.K."/>
            <person name="Sunagawa S."/>
            <person name="Hentschel U."/>
            <person name="Merten C."/>
            <person name="Patil K.R."/>
            <person name="Benes V."/>
            <person name="Bork P."/>
        </authorList>
    </citation>
    <scope>NUCLEOTIDE SEQUENCE [LARGE SCALE GENOMIC DNA]</scope>
    <source>
        <strain evidence="2 3">HDS1380</strain>
    </source>
</reference>
<keyword evidence="3" id="KW-1185">Reference proteome</keyword>
<proteinExistence type="predicted"/>
<dbReference type="PANTHER" id="PTHR47099">
    <property type="entry name" value="METHYLCOBAMIDE:COM METHYLTRANSFERASE MTBA"/>
    <property type="match status" value="1"/>
</dbReference>
<gene>
    <name evidence="2" type="ORF">ESZ91_05410</name>
</gene>
<dbReference type="CDD" id="cd03465">
    <property type="entry name" value="URO-D_like"/>
    <property type="match status" value="1"/>
</dbReference>
<organism evidence="2 3">
    <name type="scientific">Candidatus Borkfalkia ceftriaxoniphila</name>
    <dbReference type="NCBI Taxonomy" id="2508949"/>
    <lineage>
        <taxon>Bacteria</taxon>
        <taxon>Bacillati</taxon>
        <taxon>Bacillota</taxon>
        <taxon>Clostridia</taxon>
        <taxon>Christensenellales</taxon>
        <taxon>Christensenellaceae</taxon>
        <taxon>Candidatus Borkfalkia</taxon>
    </lineage>
</organism>
<dbReference type="AlphaFoldDB" id="A0A4Q2KB22"/>